<dbReference type="Pfam" id="PF08592">
    <property type="entry name" value="Anthrone_oxy"/>
    <property type="match status" value="1"/>
</dbReference>
<feature type="transmembrane region" description="Helical" evidence="1">
    <location>
        <begin position="154"/>
        <end position="172"/>
    </location>
</feature>
<protein>
    <submittedName>
        <fullName evidence="2">DUF1772 domain-containing protein</fullName>
    </submittedName>
</protein>
<organism evidence="2 3">
    <name type="scientific">Chitinophaga caseinilytica</name>
    <dbReference type="NCBI Taxonomy" id="2267521"/>
    <lineage>
        <taxon>Bacteria</taxon>
        <taxon>Pseudomonadati</taxon>
        <taxon>Bacteroidota</taxon>
        <taxon>Chitinophagia</taxon>
        <taxon>Chitinophagales</taxon>
        <taxon>Chitinophagaceae</taxon>
        <taxon>Chitinophaga</taxon>
    </lineage>
</organism>
<keyword evidence="1" id="KW-0472">Membrane</keyword>
<feature type="transmembrane region" description="Helical" evidence="1">
    <location>
        <begin position="63"/>
        <end position="82"/>
    </location>
</feature>
<proteinExistence type="predicted"/>
<dbReference type="EMBL" id="CP150096">
    <property type="protein sequence ID" value="WZN44231.1"/>
    <property type="molecule type" value="Genomic_DNA"/>
</dbReference>
<feature type="transmembrane region" description="Helical" evidence="1">
    <location>
        <begin position="94"/>
        <end position="117"/>
    </location>
</feature>
<sequence length="175" mass="19117">MHISDKHPASLTEGFPGLVLLAATITTCLSAGVFYAYAVSVVPGIGRIKDGAYLSAIQSINRAILNPWFLVVFMAPVFLLPFGSWQQFSKPPDAAWWALAAAAAIYIVGVFGVTVACNVPLNEWLDKQDLASAGEGVLKEWRLRFEGPWNRWNLVRTVASVISAMLSVWAVLKLR</sequence>
<keyword evidence="1" id="KW-0812">Transmembrane</keyword>
<keyword evidence="1" id="KW-1133">Transmembrane helix</keyword>
<name>A0ABZ2Z0N0_9BACT</name>
<accession>A0ABZ2Z0N0</accession>
<evidence type="ECO:0000313" key="2">
    <source>
        <dbReference type="EMBL" id="WZN44231.1"/>
    </source>
</evidence>
<evidence type="ECO:0000313" key="3">
    <source>
        <dbReference type="Proteomes" id="UP001449657"/>
    </source>
</evidence>
<dbReference type="Proteomes" id="UP001449657">
    <property type="component" value="Chromosome"/>
</dbReference>
<gene>
    <name evidence="2" type="ORF">WJU22_15130</name>
</gene>
<dbReference type="InterPro" id="IPR013901">
    <property type="entry name" value="Anthrone_oxy"/>
</dbReference>
<keyword evidence="3" id="KW-1185">Reference proteome</keyword>
<reference evidence="2 3" key="1">
    <citation type="submission" date="2024-03" db="EMBL/GenBank/DDBJ databases">
        <title>Chitinophaga caseinilytica sp. nov., a casein hydrolysing bacterium isolated from forest soil.</title>
        <authorList>
            <person name="Lee D.S."/>
            <person name="Han D.M."/>
            <person name="Baek J.H."/>
            <person name="Choi D.G."/>
            <person name="Jeon J.H."/>
            <person name="Jeon C.O."/>
        </authorList>
    </citation>
    <scope>NUCLEOTIDE SEQUENCE [LARGE SCALE GENOMIC DNA]</scope>
    <source>
        <strain evidence="2 3">KACC 19118</strain>
    </source>
</reference>
<evidence type="ECO:0000256" key="1">
    <source>
        <dbReference type="SAM" id="Phobius"/>
    </source>
</evidence>
<feature type="transmembrane region" description="Helical" evidence="1">
    <location>
        <begin position="20"/>
        <end position="42"/>
    </location>
</feature>
<dbReference type="RefSeq" id="WP_341839021.1">
    <property type="nucleotide sequence ID" value="NZ_CP149792.1"/>
</dbReference>